<dbReference type="EMBL" id="JACHKT010000045">
    <property type="protein sequence ID" value="MBB6005425.1"/>
    <property type="molecule type" value="Genomic_DNA"/>
</dbReference>
<keyword evidence="2" id="KW-1185">Reference proteome</keyword>
<evidence type="ECO:0000313" key="2">
    <source>
        <dbReference type="Proteomes" id="UP000524404"/>
    </source>
</evidence>
<proteinExistence type="predicted"/>
<gene>
    <name evidence="1" type="ORF">HNP25_004099</name>
</gene>
<accession>A0A841EQ90</accession>
<organism evidence="1 2">
    <name type="scientific">Arcicella rosea</name>
    <dbReference type="NCBI Taxonomy" id="502909"/>
    <lineage>
        <taxon>Bacteria</taxon>
        <taxon>Pseudomonadati</taxon>
        <taxon>Bacteroidota</taxon>
        <taxon>Cytophagia</taxon>
        <taxon>Cytophagales</taxon>
        <taxon>Flectobacillaceae</taxon>
        <taxon>Arcicella</taxon>
    </lineage>
</organism>
<dbReference type="RefSeq" id="WP_184137238.1">
    <property type="nucleotide sequence ID" value="NZ_JACHKT010000045.1"/>
</dbReference>
<evidence type="ECO:0000313" key="1">
    <source>
        <dbReference type="EMBL" id="MBB6005425.1"/>
    </source>
</evidence>
<comment type="caution">
    <text evidence="1">The sequence shown here is derived from an EMBL/GenBank/DDBJ whole genome shotgun (WGS) entry which is preliminary data.</text>
</comment>
<name>A0A841EQ90_9BACT</name>
<protein>
    <submittedName>
        <fullName evidence="1">Uncharacterized protein</fullName>
    </submittedName>
</protein>
<dbReference type="Proteomes" id="UP000524404">
    <property type="component" value="Unassembled WGS sequence"/>
</dbReference>
<dbReference type="AlphaFoldDB" id="A0A841EQ90"/>
<sequence>MRATNRKAIWISYDFGLKGDYTGLYTWKKNEKYNPNKVASMNEATLDEVQELLLQE</sequence>
<reference evidence="1 2" key="1">
    <citation type="submission" date="2020-08" db="EMBL/GenBank/DDBJ databases">
        <title>Functional genomics of gut bacteria from endangered species of beetles.</title>
        <authorList>
            <person name="Carlos-Shanley C."/>
        </authorList>
    </citation>
    <scope>NUCLEOTIDE SEQUENCE [LARGE SCALE GENOMIC DNA]</scope>
    <source>
        <strain evidence="1 2">S00070</strain>
    </source>
</reference>